<keyword evidence="3" id="KW-1185">Reference proteome</keyword>
<organism evidence="2 3">
    <name type="scientific">Oculimacula yallundae</name>
    <dbReference type="NCBI Taxonomy" id="86028"/>
    <lineage>
        <taxon>Eukaryota</taxon>
        <taxon>Fungi</taxon>
        <taxon>Dikarya</taxon>
        <taxon>Ascomycota</taxon>
        <taxon>Pezizomycotina</taxon>
        <taxon>Leotiomycetes</taxon>
        <taxon>Helotiales</taxon>
        <taxon>Ploettnerulaceae</taxon>
        <taxon>Oculimacula</taxon>
    </lineage>
</organism>
<dbReference type="EMBL" id="JAZHXI010000008">
    <property type="protein sequence ID" value="KAL2068661.1"/>
    <property type="molecule type" value="Genomic_DNA"/>
</dbReference>
<sequence>MYLDHQGGELLYYFIPPGLDSTIYRFSDKFITHSTFSLCPDKQPVLKMSPAQSTTSGSVRVMQENCSHGG</sequence>
<name>A0ABR4CGM3_9HELO</name>
<comment type="caution">
    <text evidence="2">The sequence shown here is derived from an EMBL/GenBank/DDBJ whole genome shotgun (WGS) entry which is preliminary data.</text>
</comment>
<gene>
    <name evidence="2" type="ORF">VTL71DRAFT_14998</name>
</gene>
<feature type="region of interest" description="Disordered" evidence="1">
    <location>
        <begin position="49"/>
        <end position="70"/>
    </location>
</feature>
<evidence type="ECO:0000256" key="1">
    <source>
        <dbReference type="SAM" id="MobiDB-lite"/>
    </source>
</evidence>
<accession>A0ABR4CGM3</accession>
<evidence type="ECO:0000313" key="3">
    <source>
        <dbReference type="Proteomes" id="UP001595075"/>
    </source>
</evidence>
<evidence type="ECO:0000313" key="2">
    <source>
        <dbReference type="EMBL" id="KAL2068661.1"/>
    </source>
</evidence>
<dbReference type="Proteomes" id="UP001595075">
    <property type="component" value="Unassembled WGS sequence"/>
</dbReference>
<reference evidence="2 3" key="1">
    <citation type="journal article" date="2024" name="Commun. Biol.">
        <title>Comparative genomic analysis of thermophilic fungi reveals convergent evolutionary adaptations and gene losses.</title>
        <authorList>
            <person name="Steindorff A.S."/>
            <person name="Aguilar-Pontes M.V."/>
            <person name="Robinson A.J."/>
            <person name="Andreopoulos B."/>
            <person name="LaButti K."/>
            <person name="Kuo A."/>
            <person name="Mondo S."/>
            <person name="Riley R."/>
            <person name="Otillar R."/>
            <person name="Haridas S."/>
            <person name="Lipzen A."/>
            <person name="Grimwood J."/>
            <person name="Schmutz J."/>
            <person name="Clum A."/>
            <person name="Reid I.D."/>
            <person name="Moisan M.C."/>
            <person name="Butler G."/>
            <person name="Nguyen T.T.M."/>
            <person name="Dewar K."/>
            <person name="Conant G."/>
            <person name="Drula E."/>
            <person name="Henrissat B."/>
            <person name="Hansel C."/>
            <person name="Singer S."/>
            <person name="Hutchinson M.I."/>
            <person name="de Vries R.P."/>
            <person name="Natvig D.O."/>
            <person name="Powell A.J."/>
            <person name="Tsang A."/>
            <person name="Grigoriev I.V."/>
        </authorList>
    </citation>
    <scope>NUCLEOTIDE SEQUENCE [LARGE SCALE GENOMIC DNA]</scope>
    <source>
        <strain evidence="2 3">CBS 494.80</strain>
    </source>
</reference>
<protein>
    <submittedName>
        <fullName evidence="2">Uncharacterized protein</fullName>
    </submittedName>
</protein>
<proteinExistence type="predicted"/>